<dbReference type="Gene3D" id="3.30.70.1380">
    <property type="entry name" value="Transcriptional regulatory protein pf0864 domain like"/>
    <property type="match status" value="1"/>
</dbReference>
<keyword evidence="5" id="KW-1185">Reference proteome</keyword>
<name>A0ABQ6IJX9_9MICO</name>
<dbReference type="EC" id="4.99.1.12" evidence="2"/>
<proteinExistence type="inferred from homology"/>
<comment type="function">
    <text evidence="2">Involved in the biosynthesis of a nickel-pincer cofactor ((SCS)Ni(II) pincer complex). Binds Ni(2+), and functions in nickel delivery to pyridinium-3,5-bisthiocarboxylic acid mononucleotide (P2TMN), to form the mature cofactor. Is thus probably required for the activation of nickel-pincer cofactor-dependent enzymes.</text>
</comment>
<accession>A0ABQ6IJX9</accession>
<dbReference type="RefSeq" id="WP_284302255.1">
    <property type="nucleotide sequence ID" value="NZ_BSUO01000001.1"/>
</dbReference>
<evidence type="ECO:0000313" key="4">
    <source>
        <dbReference type="EMBL" id="GMA38150.1"/>
    </source>
</evidence>
<evidence type="ECO:0000256" key="2">
    <source>
        <dbReference type="HAMAP-Rule" id="MF_01074"/>
    </source>
</evidence>
<comment type="catalytic activity">
    <reaction evidence="2">
        <text>Ni(II)-pyridinium-3,5-bisthiocarboxylate mononucleotide = pyridinium-3,5-bisthiocarboxylate mononucleotide + Ni(2+)</text>
        <dbReference type="Rhea" id="RHEA:54784"/>
        <dbReference type="ChEBI" id="CHEBI:49786"/>
        <dbReference type="ChEBI" id="CHEBI:137372"/>
        <dbReference type="ChEBI" id="CHEBI:137373"/>
        <dbReference type="EC" id="4.99.1.12"/>
    </reaction>
</comment>
<keyword evidence="1 2" id="KW-0533">Nickel</keyword>
<dbReference type="Pfam" id="PF01969">
    <property type="entry name" value="Ni_insertion"/>
    <property type="match status" value="1"/>
</dbReference>
<comment type="caution">
    <text evidence="4">The sequence shown here is derived from an EMBL/GenBank/DDBJ whole genome shotgun (WGS) entry which is preliminary data.</text>
</comment>
<dbReference type="PANTHER" id="PTHR36566:SF1">
    <property type="entry name" value="PYRIDINIUM-3,5-BISTHIOCARBOXYLIC ACID MONONUCLEOTIDE NICKEL INSERTION PROTEIN"/>
    <property type="match status" value="1"/>
</dbReference>
<sequence length="457" mass="46917">MAGRIAWIDVRAGVAGDMLLGALVDAGADLDVVRRDVEAVLPQTVTLRAEPVTRGVMRAVKLHIDPVRTDQPHRSWRDIRAMIRAADLPERVQADAIATFAALARAEGHVHGVDAEDVHFHEVGAWDSIADVVGVCSALADLDVSTVLTTAIALGDGFVRGAHGVVPVPVPAVLRLLEGSGLEGVGVPARVPGWGSPDAPHDHEGPDAGGSGNAPEARGAVGELATPTGAALLVALATPAPVMPRGRVEKVGIGAGTKDGLPWANVVRIVLLDAEAQVGARPDSPSRQPVSAGASDERSDVLTVLDSNVDDLDPRVWPSVLESLLGAGALDAWLTPVVMKKGRPAHVVSALVGPAALDAVRDTLFRSTTTLGVREYPVQRTAIARTWRAVTVTLGETTGEVAVKIGHTGGEIVTATPEFEDVASLAATAGVPVRHALSAAATAAHDAGLKPGGALPG</sequence>
<dbReference type="Gene3D" id="3.10.20.300">
    <property type="entry name" value="mk0293 like domain"/>
    <property type="match status" value="1"/>
</dbReference>
<keyword evidence="2" id="KW-0456">Lyase</keyword>
<protein>
    <recommendedName>
        <fullName evidence="2">Pyridinium-3,5-bisthiocarboxylic acid mononucleotide nickel insertion protein</fullName>
        <shortName evidence="2">P2TMN nickel insertion protein</shortName>
        <ecNumber evidence="2">4.99.1.12</ecNumber>
    </recommendedName>
    <alternativeName>
        <fullName evidence="2">Nickel-pincer cofactor biosynthesis protein LarC</fullName>
    </alternativeName>
</protein>
<organism evidence="4 5">
    <name type="scientific">Mobilicoccus caccae</name>
    <dbReference type="NCBI Taxonomy" id="1859295"/>
    <lineage>
        <taxon>Bacteria</taxon>
        <taxon>Bacillati</taxon>
        <taxon>Actinomycetota</taxon>
        <taxon>Actinomycetes</taxon>
        <taxon>Micrococcales</taxon>
        <taxon>Dermatophilaceae</taxon>
        <taxon>Mobilicoccus</taxon>
    </lineage>
</organism>
<reference evidence="5" key="1">
    <citation type="journal article" date="2019" name="Int. J. Syst. Evol. Microbiol.">
        <title>The Global Catalogue of Microorganisms (GCM) 10K type strain sequencing project: providing services to taxonomists for standard genome sequencing and annotation.</title>
        <authorList>
            <consortium name="The Broad Institute Genomics Platform"/>
            <consortium name="The Broad Institute Genome Sequencing Center for Infectious Disease"/>
            <person name="Wu L."/>
            <person name="Ma J."/>
        </authorList>
    </citation>
    <scope>NUCLEOTIDE SEQUENCE [LARGE SCALE GENOMIC DNA]</scope>
    <source>
        <strain evidence="5">NBRC 113072</strain>
    </source>
</reference>
<dbReference type="EMBL" id="BSUO01000001">
    <property type="protein sequence ID" value="GMA38150.1"/>
    <property type="molecule type" value="Genomic_DNA"/>
</dbReference>
<feature type="region of interest" description="Disordered" evidence="3">
    <location>
        <begin position="278"/>
        <end position="298"/>
    </location>
</feature>
<dbReference type="HAMAP" id="MF_01074">
    <property type="entry name" value="LarC"/>
    <property type="match status" value="1"/>
</dbReference>
<dbReference type="InterPro" id="IPR002822">
    <property type="entry name" value="Ni_insertion"/>
</dbReference>
<evidence type="ECO:0000313" key="5">
    <source>
        <dbReference type="Proteomes" id="UP001157126"/>
    </source>
</evidence>
<feature type="region of interest" description="Disordered" evidence="3">
    <location>
        <begin position="189"/>
        <end position="219"/>
    </location>
</feature>
<evidence type="ECO:0000256" key="1">
    <source>
        <dbReference type="ARBA" id="ARBA00022596"/>
    </source>
</evidence>
<gene>
    <name evidence="2" type="primary">larC</name>
    <name evidence="4" type="ORF">GCM10025883_01950</name>
</gene>
<evidence type="ECO:0000256" key="3">
    <source>
        <dbReference type="SAM" id="MobiDB-lite"/>
    </source>
</evidence>
<dbReference type="PANTHER" id="PTHR36566">
    <property type="entry name" value="NICKEL INSERTION PROTEIN-RELATED"/>
    <property type="match status" value="1"/>
</dbReference>
<comment type="similarity">
    <text evidence="2">Belongs to the LarC family.</text>
</comment>
<dbReference type="Proteomes" id="UP001157126">
    <property type="component" value="Unassembled WGS sequence"/>
</dbReference>